<dbReference type="InterPro" id="IPR003856">
    <property type="entry name" value="LPS_length_determ_N"/>
</dbReference>
<sequence>MIRNKYMSPVTNKDISKESEGIDLGRLIGELIDHRKLIISVTALFTLISLIYALFSTPVYQADALIQVEQKQANAILSNLTQMLPDSQPQSAPEIALLRSRMILGKTVDDLNLQARVKQIFFPVFGRGWARLSGQSLGDVNISRFYVPDVKLNEDEIKFTLKVIDNTHFTLTGENIALKGRIGELVEDDGATIKIDSIDAEKGSEFEIKYVTKLKAITDLQNDLIVIDQGKDTGILTVSLTGENPILIKRIIDSISNNYLAQNIARQAAQDEKSLEFLNLQLPKVRAELDVAENKLNAYRKQNDSVDLSLEAKSVLDQIVNVDNQLNELTFRESEISQLYTKEHPTYKALMEKRKTLQDEKIKLNKRVSGMPEKQQEILRFSRDVESGRAVYMQLLNRQQELNIAKSSAIGNVRIIDNAVTQPKPVKPKKALVVLLGFFVGAIFSVALVLLRVFLRRGIESPEQLEELGINVYASIPVSEMFAKKMTQPLNLRKKQNEDGTGFLALENPADLAVEAIRGLRTSLHFAMMEARNNVLMISGASPNAGKTFVSSNLSAVIANAGKRVLFIDTDMRKGYTHKLFNVNNTNGLSDFLSGKTDIKSIIKTLDDVGFDIISRGVVPPNPAELLMHKRFSDLLGWASENYDIVILDTPPILAVTDAAIIGNYAGTTLLVARFELNTPKEIEISVRRFEQSGVAVKGCILNGVVKKASSYYGYGYNYYGYSYSGKNKT</sequence>
<dbReference type="GO" id="GO:0005886">
    <property type="term" value="C:plasma membrane"/>
    <property type="evidence" value="ECO:0007669"/>
    <property type="project" value="UniProtKB-SubCell"/>
</dbReference>
<protein>
    <submittedName>
        <fullName evidence="19">Tyrosine-protein kinase</fullName>
    </submittedName>
</protein>
<dbReference type="InterPro" id="IPR032807">
    <property type="entry name" value="GNVR"/>
</dbReference>
<evidence type="ECO:0000259" key="17">
    <source>
        <dbReference type="Pfam" id="PF13614"/>
    </source>
</evidence>
<keyword evidence="6 15" id="KW-0812">Transmembrane</keyword>
<keyword evidence="3" id="KW-1003">Cell membrane</keyword>
<evidence type="ECO:0000256" key="1">
    <source>
        <dbReference type="ARBA" id="ARBA00004429"/>
    </source>
</evidence>
<reference evidence="19" key="1">
    <citation type="submission" date="2014-04" db="EMBL/GenBank/DDBJ databases">
        <authorList>
            <person name="Harrison E."/>
        </authorList>
    </citation>
    <scope>NUCLEOTIDE SEQUENCE</scope>
    <source>
        <strain evidence="19">7730</strain>
    </source>
</reference>
<name>A0A0P0YRF9_9ENTR</name>
<dbReference type="NCBIfam" id="TIGR01007">
    <property type="entry name" value="eps_fam"/>
    <property type="match status" value="1"/>
</dbReference>
<evidence type="ECO:0000256" key="14">
    <source>
        <dbReference type="SAM" id="Coils"/>
    </source>
</evidence>
<dbReference type="Pfam" id="PF02706">
    <property type="entry name" value="Wzz"/>
    <property type="match status" value="1"/>
</dbReference>
<comment type="similarity">
    <text evidence="2">Belongs to the etk/wzc family.</text>
</comment>
<evidence type="ECO:0000256" key="3">
    <source>
        <dbReference type="ARBA" id="ARBA00022475"/>
    </source>
</evidence>
<dbReference type="InterPro" id="IPR050445">
    <property type="entry name" value="Bact_polysacc_biosynth/exp"/>
</dbReference>
<evidence type="ECO:0000256" key="8">
    <source>
        <dbReference type="ARBA" id="ARBA00022777"/>
    </source>
</evidence>
<keyword evidence="4" id="KW-0997">Cell inner membrane</keyword>
<dbReference type="CDD" id="cd05387">
    <property type="entry name" value="BY-kinase"/>
    <property type="match status" value="1"/>
</dbReference>
<reference evidence="19" key="2">
    <citation type="journal article" date="2015" name="Sci. Rep.">
        <title>Genetic analysis of capsular polysaccharide synthesis gene clusters in 79 capsular types of Klebsiella spp.</title>
        <authorList>
            <person name="Pan Y.J."/>
            <person name="Lin T.L."/>
            <person name="Chen C.T."/>
            <person name="Chen Y.Y."/>
            <person name="Hsieh P.F."/>
            <person name="Hsu C.R."/>
            <person name="Wu M.C."/>
            <person name="Wang J.T."/>
        </authorList>
    </citation>
    <scope>NUCLEOTIDE SEQUENCE</scope>
    <source>
        <strain evidence="19">7730</strain>
    </source>
</reference>
<evidence type="ECO:0000256" key="6">
    <source>
        <dbReference type="ARBA" id="ARBA00022692"/>
    </source>
</evidence>
<keyword evidence="11 15" id="KW-0472">Membrane</keyword>
<keyword evidence="8 19" id="KW-0418">Kinase</keyword>
<accession>A0A0P0YRF9</accession>
<evidence type="ECO:0000256" key="7">
    <source>
        <dbReference type="ARBA" id="ARBA00022741"/>
    </source>
</evidence>
<dbReference type="SUPFAM" id="SSF52540">
    <property type="entry name" value="P-loop containing nucleoside triphosphate hydrolases"/>
    <property type="match status" value="1"/>
</dbReference>
<dbReference type="Pfam" id="PF23607">
    <property type="entry name" value="WZC_N"/>
    <property type="match status" value="1"/>
</dbReference>
<keyword evidence="7" id="KW-0547">Nucleotide-binding</keyword>
<dbReference type="InterPro" id="IPR027417">
    <property type="entry name" value="P-loop_NTPase"/>
</dbReference>
<keyword evidence="12" id="KW-0829">Tyrosine-protein kinase</keyword>
<feature type="transmembrane region" description="Helical" evidence="15">
    <location>
        <begin position="431"/>
        <end position="455"/>
    </location>
</feature>
<dbReference type="PANTHER" id="PTHR32309:SF32">
    <property type="entry name" value="TYROSINE-PROTEIN KINASE ETK-RELATED"/>
    <property type="match status" value="1"/>
</dbReference>
<feature type="domain" description="Tyrosine-protein kinase G-rich" evidence="18">
    <location>
        <begin position="374"/>
        <end position="453"/>
    </location>
</feature>
<feature type="domain" description="AAA" evidence="17">
    <location>
        <begin position="545"/>
        <end position="658"/>
    </location>
</feature>
<dbReference type="AlphaFoldDB" id="A0A0P0YRF9"/>
<evidence type="ECO:0000256" key="12">
    <source>
        <dbReference type="ARBA" id="ARBA00023137"/>
    </source>
</evidence>
<dbReference type="InterPro" id="IPR025669">
    <property type="entry name" value="AAA_dom"/>
</dbReference>
<evidence type="ECO:0000256" key="11">
    <source>
        <dbReference type="ARBA" id="ARBA00023136"/>
    </source>
</evidence>
<evidence type="ECO:0000256" key="10">
    <source>
        <dbReference type="ARBA" id="ARBA00022989"/>
    </source>
</evidence>
<dbReference type="PANTHER" id="PTHR32309">
    <property type="entry name" value="TYROSINE-PROTEIN KINASE"/>
    <property type="match status" value="1"/>
</dbReference>
<evidence type="ECO:0000256" key="5">
    <source>
        <dbReference type="ARBA" id="ARBA00022679"/>
    </source>
</evidence>
<evidence type="ECO:0000256" key="13">
    <source>
        <dbReference type="ARBA" id="ARBA00053015"/>
    </source>
</evidence>
<evidence type="ECO:0000256" key="2">
    <source>
        <dbReference type="ARBA" id="ARBA00008883"/>
    </source>
</evidence>
<evidence type="ECO:0000259" key="18">
    <source>
        <dbReference type="Pfam" id="PF13807"/>
    </source>
</evidence>
<keyword evidence="9" id="KW-0067">ATP-binding</keyword>
<evidence type="ECO:0000256" key="4">
    <source>
        <dbReference type="ARBA" id="ARBA00022519"/>
    </source>
</evidence>
<gene>
    <name evidence="19" type="primary">wzc</name>
</gene>
<evidence type="ECO:0000256" key="9">
    <source>
        <dbReference type="ARBA" id="ARBA00022840"/>
    </source>
</evidence>
<dbReference type="InterPro" id="IPR005702">
    <property type="entry name" value="Wzc-like_C"/>
</dbReference>
<proteinExistence type="inferred from homology"/>
<evidence type="ECO:0000313" key="19">
    <source>
        <dbReference type="EMBL" id="BAT23818.1"/>
    </source>
</evidence>
<feature type="coiled-coil region" evidence="14">
    <location>
        <begin position="275"/>
        <end position="302"/>
    </location>
</feature>
<feature type="transmembrane region" description="Helical" evidence="15">
    <location>
        <begin position="37"/>
        <end position="55"/>
    </location>
</feature>
<keyword evidence="14" id="KW-0175">Coiled coil</keyword>
<dbReference type="Pfam" id="PF13807">
    <property type="entry name" value="GNVR"/>
    <property type="match status" value="1"/>
</dbReference>
<dbReference type="GO" id="GO:0042802">
    <property type="term" value="F:identical protein binding"/>
    <property type="evidence" value="ECO:0007669"/>
    <property type="project" value="UniProtKB-ARBA"/>
</dbReference>
<dbReference type="GO" id="GO:0005524">
    <property type="term" value="F:ATP binding"/>
    <property type="evidence" value="ECO:0007669"/>
    <property type="project" value="UniProtKB-KW"/>
</dbReference>
<dbReference type="GO" id="GO:0004713">
    <property type="term" value="F:protein tyrosine kinase activity"/>
    <property type="evidence" value="ECO:0007669"/>
    <property type="project" value="UniProtKB-KW"/>
</dbReference>
<evidence type="ECO:0000256" key="15">
    <source>
        <dbReference type="SAM" id="Phobius"/>
    </source>
</evidence>
<feature type="domain" description="Polysaccharide chain length determinant N-terminal" evidence="16">
    <location>
        <begin position="21"/>
        <end position="111"/>
    </location>
</feature>
<evidence type="ECO:0000259" key="16">
    <source>
        <dbReference type="Pfam" id="PF02706"/>
    </source>
</evidence>
<dbReference type="FunFam" id="3.40.50.300:FF:000527">
    <property type="entry name" value="Tyrosine-protein kinase etk"/>
    <property type="match status" value="1"/>
</dbReference>
<comment type="subcellular location">
    <subcellularLocation>
        <location evidence="1">Cell inner membrane</location>
        <topology evidence="1">Multi-pass membrane protein</topology>
    </subcellularLocation>
</comment>
<organism evidence="19">
    <name type="scientific">Klebsiella sp. 7730</name>
    <dbReference type="NCBI Taxonomy" id="1497819"/>
    <lineage>
        <taxon>Bacteria</taxon>
        <taxon>Pseudomonadati</taxon>
        <taxon>Pseudomonadota</taxon>
        <taxon>Gammaproteobacteria</taxon>
        <taxon>Enterobacterales</taxon>
        <taxon>Enterobacteriaceae</taxon>
        <taxon>Klebsiella/Raoultella group</taxon>
        <taxon>Klebsiella</taxon>
    </lineage>
</organism>
<keyword evidence="10 15" id="KW-1133">Transmembrane helix</keyword>
<comment type="catalytic activity">
    <reaction evidence="13">
        <text>L-tyrosyl-[protein] + ATP = O-phospho-L-tyrosyl-[protein] + ADP + H(+)</text>
        <dbReference type="Rhea" id="RHEA:10596"/>
        <dbReference type="Rhea" id="RHEA-COMP:10136"/>
        <dbReference type="Rhea" id="RHEA-COMP:20101"/>
        <dbReference type="ChEBI" id="CHEBI:15378"/>
        <dbReference type="ChEBI" id="CHEBI:30616"/>
        <dbReference type="ChEBI" id="CHEBI:46858"/>
        <dbReference type="ChEBI" id="CHEBI:61978"/>
        <dbReference type="ChEBI" id="CHEBI:456216"/>
    </reaction>
</comment>
<keyword evidence="5" id="KW-0808">Transferase</keyword>
<dbReference type="EMBL" id="AB924581">
    <property type="protein sequence ID" value="BAT23818.1"/>
    <property type="molecule type" value="Genomic_DNA"/>
</dbReference>
<dbReference type="Gene3D" id="3.40.50.300">
    <property type="entry name" value="P-loop containing nucleotide triphosphate hydrolases"/>
    <property type="match status" value="1"/>
</dbReference>
<dbReference type="Pfam" id="PF13614">
    <property type="entry name" value="AAA_31"/>
    <property type="match status" value="1"/>
</dbReference>